<accession>A0ABY4KHI2</accession>
<dbReference type="Pfam" id="PF13174">
    <property type="entry name" value="TPR_6"/>
    <property type="match status" value="2"/>
</dbReference>
<feature type="repeat" description="TPR" evidence="1">
    <location>
        <begin position="17"/>
        <end position="50"/>
    </location>
</feature>
<dbReference type="PANTHER" id="PTHR12558">
    <property type="entry name" value="CELL DIVISION CYCLE 16,23,27"/>
    <property type="match status" value="1"/>
</dbReference>
<keyword evidence="4" id="KW-1185">Reference proteome</keyword>
<feature type="signal peptide" evidence="2">
    <location>
        <begin position="1"/>
        <end position="18"/>
    </location>
</feature>
<organism evidence="3 4">
    <name type="scientific">Flavobacterium azooxidireducens</name>
    <dbReference type="NCBI Taxonomy" id="1871076"/>
    <lineage>
        <taxon>Bacteria</taxon>
        <taxon>Pseudomonadati</taxon>
        <taxon>Bacteroidota</taxon>
        <taxon>Flavobacteriia</taxon>
        <taxon>Flavobacteriales</taxon>
        <taxon>Flavobacteriaceae</taxon>
        <taxon>Flavobacterium</taxon>
    </lineage>
</organism>
<evidence type="ECO:0000256" key="1">
    <source>
        <dbReference type="PROSITE-ProRule" id="PRU00339"/>
    </source>
</evidence>
<sequence length="592" mass="69409">MHKFIILLFLIFSSIVSSQNEQLAQNYYERGEFEKALLSYQELLKTQPSNGIYFLRVVDCYQQLLQFDKAETALQERLTKFKMANLYVELGYNYQLQKNQEKADIHYKTAIEKINENTSNVYGIASSFEKKVLLDYALKAYQTAISLDPKYKFNYQMAQLYGQMGKQDLMIEKYLEEMYENPQNSVMVQNQLTRFMNDQAGDSFNETLRKALLVKVQKNQDLFWNQMLSWFFVQQKEYGKAFIQEKAIYKREPDSFSNIVNLAELAIEENEDEVATEILTFILQNTQDLDLQIFAQDYLMRIRIEKAKKADYAKIESEIELLLKQYGVSPYSLALQRLQAEFLAFYQNNPEKGKLVLEKAMQLPLNKFQLAEAKMELADILLYEEKFNQALLYYSQIEEDLKNDVLGHEASLKAAKTSYFKADFDWALTQLKVLKSASTQLIANDALELFLLINDNTVADSTRTALKKFSKGDFYLYQNKNQEALTQFQQILKDHKGEEIEDETILRIGETYQELTDYNNALSFYQQIIDNHPESIYRDEALFFSAEIYNKHLNQPEKAKPLYEAVLFNHQDSIHFVESRKNFRQLRGDSNL</sequence>
<name>A0ABY4KHI2_9FLAO</name>
<dbReference type="InterPro" id="IPR019734">
    <property type="entry name" value="TPR_rpt"/>
</dbReference>
<dbReference type="SMART" id="SM00028">
    <property type="entry name" value="TPR"/>
    <property type="match status" value="5"/>
</dbReference>
<feature type="chain" id="PRO_5045896663" evidence="2">
    <location>
        <begin position="19"/>
        <end position="592"/>
    </location>
</feature>
<reference evidence="3" key="1">
    <citation type="submission" date="2022-04" db="EMBL/GenBank/DDBJ databases">
        <title>Consumption of N2O by Flavobacterium azooxidireducens sp. nov. isolated from Decomposing Leaf Litter of Phragmites australis (Cav.).</title>
        <authorList>
            <person name="Behrendt U."/>
            <person name="Spanner T."/>
            <person name="Augustin J."/>
            <person name="Horn M.A."/>
            <person name="Kolb S."/>
            <person name="Ulrich A."/>
        </authorList>
    </citation>
    <scope>NUCLEOTIDE SEQUENCE</scope>
    <source>
        <strain evidence="3">IGB 4-14</strain>
    </source>
</reference>
<dbReference type="RefSeq" id="WP_248436078.1">
    <property type="nucleotide sequence ID" value="NZ_CP096205.1"/>
</dbReference>
<proteinExistence type="predicted"/>
<dbReference type="PROSITE" id="PS50005">
    <property type="entry name" value="TPR"/>
    <property type="match status" value="2"/>
</dbReference>
<keyword evidence="2" id="KW-0732">Signal</keyword>
<protein>
    <submittedName>
        <fullName evidence="3">Tetratricopeptide repeat protein</fullName>
    </submittedName>
</protein>
<evidence type="ECO:0000256" key="2">
    <source>
        <dbReference type="SAM" id="SignalP"/>
    </source>
</evidence>
<gene>
    <name evidence="3" type="ORF">M0M57_05380</name>
</gene>
<dbReference type="SUPFAM" id="SSF48452">
    <property type="entry name" value="TPR-like"/>
    <property type="match status" value="2"/>
</dbReference>
<dbReference type="PANTHER" id="PTHR12558:SF13">
    <property type="entry name" value="CELL DIVISION CYCLE PROTEIN 27 HOMOLOG"/>
    <property type="match status" value="1"/>
</dbReference>
<dbReference type="Gene3D" id="1.25.40.10">
    <property type="entry name" value="Tetratricopeptide repeat domain"/>
    <property type="match status" value="3"/>
</dbReference>
<evidence type="ECO:0000313" key="3">
    <source>
        <dbReference type="EMBL" id="UPQ80267.1"/>
    </source>
</evidence>
<dbReference type="Proteomes" id="UP000830583">
    <property type="component" value="Chromosome"/>
</dbReference>
<keyword evidence="1" id="KW-0802">TPR repeat</keyword>
<evidence type="ECO:0000313" key="4">
    <source>
        <dbReference type="Proteomes" id="UP000830583"/>
    </source>
</evidence>
<feature type="repeat" description="TPR" evidence="1">
    <location>
        <begin position="502"/>
        <end position="535"/>
    </location>
</feature>
<dbReference type="EMBL" id="CP096205">
    <property type="protein sequence ID" value="UPQ80267.1"/>
    <property type="molecule type" value="Genomic_DNA"/>
</dbReference>
<dbReference type="InterPro" id="IPR011990">
    <property type="entry name" value="TPR-like_helical_dom_sf"/>
</dbReference>